<evidence type="ECO:0000256" key="1">
    <source>
        <dbReference type="SAM" id="MobiDB-lite"/>
    </source>
</evidence>
<protein>
    <submittedName>
        <fullName evidence="2">Uncharacterized protein</fullName>
    </submittedName>
</protein>
<evidence type="ECO:0000313" key="3">
    <source>
        <dbReference type="Proteomes" id="UP001221898"/>
    </source>
</evidence>
<accession>A0AAD7SRN5</accession>
<gene>
    <name evidence="2" type="ORF">AAFF_G00279540</name>
</gene>
<name>A0AAD7SRN5_9TELE</name>
<dbReference type="EMBL" id="JAINUG010000039">
    <property type="protein sequence ID" value="KAJ8407380.1"/>
    <property type="molecule type" value="Genomic_DNA"/>
</dbReference>
<reference evidence="2" key="1">
    <citation type="journal article" date="2023" name="Science">
        <title>Genome structures resolve the early diversification of teleost fishes.</title>
        <authorList>
            <person name="Parey E."/>
            <person name="Louis A."/>
            <person name="Montfort J."/>
            <person name="Bouchez O."/>
            <person name="Roques C."/>
            <person name="Iampietro C."/>
            <person name="Lluch J."/>
            <person name="Castinel A."/>
            <person name="Donnadieu C."/>
            <person name="Desvignes T."/>
            <person name="Floi Bucao C."/>
            <person name="Jouanno E."/>
            <person name="Wen M."/>
            <person name="Mejri S."/>
            <person name="Dirks R."/>
            <person name="Jansen H."/>
            <person name="Henkel C."/>
            <person name="Chen W.J."/>
            <person name="Zahm M."/>
            <person name="Cabau C."/>
            <person name="Klopp C."/>
            <person name="Thompson A.W."/>
            <person name="Robinson-Rechavi M."/>
            <person name="Braasch I."/>
            <person name="Lecointre G."/>
            <person name="Bobe J."/>
            <person name="Postlethwait J.H."/>
            <person name="Berthelot C."/>
            <person name="Roest Crollius H."/>
            <person name="Guiguen Y."/>
        </authorList>
    </citation>
    <scope>NUCLEOTIDE SEQUENCE</scope>
    <source>
        <strain evidence="2">NC1722</strain>
    </source>
</reference>
<comment type="caution">
    <text evidence="2">The sequence shown here is derived from an EMBL/GenBank/DDBJ whole genome shotgun (WGS) entry which is preliminary data.</text>
</comment>
<evidence type="ECO:0000313" key="2">
    <source>
        <dbReference type="EMBL" id="KAJ8407380.1"/>
    </source>
</evidence>
<proteinExistence type="predicted"/>
<keyword evidence="3" id="KW-1185">Reference proteome</keyword>
<dbReference type="Proteomes" id="UP001221898">
    <property type="component" value="Unassembled WGS sequence"/>
</dbReference>
<dbReference type="AlphaFoldDB" id="A0AAD7SRN5"/>
<feature type="region of interest" description="Disordered" evidence="1">
    <location>
        <begin position="1"/>
        <end position="74"/>
    </location>
</feature>
<sequence length="74" mass="7725">MRGPVFLRPSGHLLSAAPRPLSDTQEEIRVSTAGSGREIAALDPPCGPLKGPLQGRGGLPGAKGKMEYGWKACQ</sequence>
<organism evidence="2 3">
    <name type="scientific">Aldrovandia affinis</name>
    <dbReference type="NCBI Taxonomy" id="143900"/>
    <lineage>
        <taxon>Eukaryota</taxon>
        <taxon>Metazoa</taxon>
        <taxon>Chordata</taxon>
        <taxon>Craniata</taxon>
        <taxon>Vertebrata</taxon>
        <taxon>Euteleostomi</taxon>
        <taxon>Actinopterygii</taxon>
        <taxon>Neopterygii</taxon>
        <taxon>Teleostei</taxon>
        <taxon>Notacanthiformes</taxon>
        <taxon>Halosauridae</taxon>
        <taxon>Aldrovandia</taxon>
    </lineage>
</organism>